<sequence length="247" mass="26703" precursor="true">MHHFIRTSLIVGFVCVGFMSTQSIPKLDAADPSTYLPSGGGHRLLSADLPPGYVGAARNSGRGLCDGYLQPVSIIGPLGTKFSLAQAGAFLEPTENLQAGLLVGGVYRFQITQIPGREGAELFPTIELIDRTFPPPGLATRHPIQIQLDESDLVAALSGQLVTRVIYLEDPQLATPMVQTPETNRPIEVSEFQDALEVADRFGRPLAIVRIGSLAPPAQPELLPRFFFGYPMWAPIYAPAPETLTQQ</sequence>
<reference evidence="1 2" key="1">
    <citation type="submission" date="2019-02" db="EMBL/GenBank/DDBJ databases">
        <title>Deep-cultivation of Planctomycetes and their phenomic and genomic characterization uncovers novel biology.</title>
        <authorList>
            <person name="Wiegand S."/>
            <person name="Jogler M."/>
            <person name="Boedeker C."/>
            <person name="Pinto D."/>
            <person name="Vollmers J."/>
            <person name="Rivas-Marin E."/>
            <person name="Kohn T."/>
            <person name="Peeters S.H."/>
            <person name="Heuer A."/>
            <person name="Rast P."/>
            <person name="Oberbeckmann S."/>
            <person name="Bunk B."/>
            <person name="Jeske O."/>
            <person name="Meyerdierks A."/>
            <person name="Storesund J.E."/>
            <person name="Kallscheuer N."/>
            <person name="Luecker S."/>
            <person name="Lage O.M."/>
            <person name="Pohl T."/>
            <person name="Merkel B.J."/>
            <person name="Hornburger P."/>
            <person name="Mueller R.-W."/>
            <person name="Bruemmer F."/>
            <person name="Labrenz M."/>
            <person name="Spormann A.M."/>
            <person name="Op Den Camp H."/>
            <person name="Overmann J."/>
            <person name="Amann R."/>
            <person name="Jetten M.S.M."/>
            <person name="Mascher T."/>
            <person name="Medema M.H."/>
            <person name="Devos D.P."/>
            <person name="Kaster A.-K."/>
            <person name="Ovreas L."/>
            <person name="Rohde M."/>
            <person name="Galperin M.Y."/>
            <person name="Jogler C."/>
        </authorList>
    </citation>
    <scope>NUCLEOTIDE SEQUENCE [LARGE SCALE GENOMIC DNA]</scope>
    <source>
        <strain evidence="1 2">Poly59</strain>
    </source>
</reference>
<protein>
    <submittedName>
        <fullName evidence="1">Uncharacterized protein</fullName>
    </submittedName>
</protein>
<dbReference type="Proteomes" id="UP000317977">
    <property type="component" value="Unassembled WGS sequence"/>
</dbReference>
<organism evidence="1 2">
    <name type="scientific">Rubripirellula reticaptiva</name>
    <dbReference type="NCBI Taxonomy" id="2528013"/>
    <lineage>
        <taxon>Bacteria</taxon>
        <taxon>Pseudomonadati</taxon>
        <taxon>Planctomycetota</taxon>
        <taxon>Planctomycetia</taxon>
        <taxon>Pirellulales</taxon>
        <taxon>Pirellulaceae</taxon>
        <taxon>Rubripirellula</taxon>
    </lineage>
</organism>
<gene>
    <name evidence="1" type="ORF">Poly59_19380</name>
</gene>
<accession>A0A5C6F2V4</accession>
<evidence type="ECO:0000313" key="1">
    <source>
        <dbReference type="EMBL" id="TWU55638.1"/>
    </source>
</evidence>
<dbReference type="AlphaFoldDB" id="A0A5C6F2V4"/>
<proteinExistence type="predicted"/>
<name>A0A5C6F2V4_9BACT</name>
<keyword evidence="2" id="KW-1185">Reference proteome</keyword>
<dbReference type="EMBL" id="SJPX01000002">
    <property type="protein sequence ID" value="TWU55638.1"/>
    <property type="molecule type" value="Genomic_DNA"/>
</dbReference>
<comment type="caution">
    <text evidence="1">The sequence shown here is derived from an EMBL/GenBank/DDBJ whole genome shotgun (WGS) entry which is preliminary data.</text>
</comment>
<dbReference type="RefSeq" id="WP_246151513.1">
    <property type="nucleotide sequence ID" value="NZ_SJPX01000002.1"/>
</dbReference>
<evidence type="ECO:0000313" key="2">
    <source>
        <dbReference type="Proteomes" id="UP000317977"/>
    </source>
</evidence>